<evidence type="ECO:0000256" key="4">
    <source>
        <dbReference type="ARBA" id="ARBA00023015"/>
    </source>
</evidence>
<reference evidence="7" key="1">
    <citation type="submission" date="2015-12" db="EMBL/GenBank/DDBJ databases">
        <title>Gene expression during late stages of embryo sac development: a critical building block for successful pollen-pistil interactions.</title>
        <authorList>
            <person name="Liu Y."/>
            <person name="Joly V."/>
            <person name="Sabar M."/>
            <person name="Matton D.P."/>
        </authorList>
    </citation>
    <scope>NUCLEOTIDE SEQUENCE</scope>
</reference>
<dbReference type="AlphaFoldDB" id="A0A0V0GSQ6"/>
<evidence type="ECO:0000313" key="7">
    <source>
        <dbReference type="EMBL" id="JAP11112.1"/>
    </source>
</evidence>
<evidence type="ECO:0000256" key="2">
    <source>
        <dbReference type="ARBA" id="ARBA00022771"/>
    </source>
</evidence>
<evidence type="ECO:0000256" key="3">
    <source>
        <dbReference type="ARBA" id="ARBA00022833"/>
    </source>
</evidence>
<dbReference type="InterPro" id="IPR049914">
    <property type="entry name" value="PHD1-3/5-6"/>
</dbReference>
<evidence type="ECO:0000256" key="5">
    <source>
        <dbReference type="ARBA" id="ARBA00023163"/>
    </source>
</evidence>
<protein>
    <submittedName>
        <fullName evidence="7">Putative ovule protein</fullName>
    </submittedName>
</protein>
<dbReference type="PANTHER" id="PTHR33304">
    <property type="match status" value="1"/>
</dbReference>
<dbReference type="EMBL" id="GEDG01031910">
    <property type="protein sequence ID" value="JAP11112.1"/>
    <property type="molecule type" value="Transcribed_RNA"/>
</dbReference>
<evidence type="ECO:0000256" key="1">
    <source>
        <dbReference type="ARBA" id="ARBA00022723"/>
    </source>
</evidence>
<dbReference type="GO" id="GO:0034244">
    <property type="term" value="P:negative regulation of transcription elongation by RNA polymerase II"/>
    <property type="evidence" value="ECO:0007669"/>
    <property type="project" value="InterPro"/>
</dbReference>
<proteinExistence type="predicted"/>
<keyword evidence="6" id="KW-0812">Transmembrane</keyword>
<name>A0A0V0GSQ6_SOLCH</name>
<keyword evidence="4" id="KW-0805">Transcription regulation</keyword>
<evidence type="ECO:0000256" key="6">
    <source>
        <dbReference type="SAM" id="Phobius"/>
    </source>
</evidence>
<keyword evidence="2" id="KW-0863">Zinc-finger</keyword>
<feature type="transmembrane region" description="Helical" evidence="6">
    <location>
        <begin position="6"/>
        <end position="23"/>
    </location>
</feature>
<dbReference type="GO" id="GO:0008270">
    <property type="term" value="F:zinc ion binding"/>
    <property type="evidence" value="ECO:0007669"/>
    <property type="project" value="UniProtKB-KW"/>
</dbReference>
<keyword evidence="6" id="KW-1133">Transmembrane helix</keyword>
<sequence length="93" mass="10803">MMLHLIFIITPCIFYTYIVLFLFQKYFSIFSFFQILHDGYYVDAPVDWCCEECDIGKGIMFSSSGLENVHYEGPMLPASEKICQSTVQPKKHS</sequence>
<dbReference type="PANTHER" id="PTHR33304:SF41">
    <property type="entry name" value="ZINC FINGER PHD-TYPE DOMAIN-CONTAINING PROTEIN"/>
    <property type="match status" value="1"/>
</dbReference>
<keyword evidence="6" id="KW-0472">Membrane</keyword>
<keyword evidence="5" id="KW-0804">Transcription</keyword>
<dbReference type="GO" id="GO:0140566">
    <property type="term" value="F:histone reader activity"/>
    <property type="evidence" value="ECO:0007669"/>
    <property type="project" value="InterPro"/>
</dbReference>
<keyword evidence="3" id="KW-0862">Zinc</keyword>
<keyword evidence="1" id="KW-0479">Metal-binding</keyword>
<accession>A0A0V0GSQ6</accession>
<organism evidence="7">
    <name type="scientific">Solanum chacoense</name>
    <name type="common">Chaco potato</name>
    <dbReference type="NCBI Taxonomy" id="4108"/>
    <lineage>
        <taxon>Eukaryota</taxon>
        <taxon>Viridiplantae</taxon>
        <taxon>Streptophyta</taxon>
        <taxon>Embryophyta</taxon>
        <taxon>Tracheophyta</taxon>
        <taxon>Spermatophyta</taxon>
        <taxon>Magnoliopsida</taxon>
        <taxon>eudicotyledons</taxon>
        <taxon>Gunneridae</taxon>
        <taxon>Pentapetalae</taxon>
        <taxon>asterids</taxon>
        <taxon>lamiids</taxon>
        <taxon>Solanales</taxon>
        <taxon>Solanaceae</taxon>
        <taxon>Solanoideae</taxon>
        <taxon>Solaneae</taxon>
        <taxon>Solanum</taxon>
    </lineage>
</organism>